<accession>A0A7S5USZ0</accession>
<protein>
    <submittedName>
        <fullName evidence="1">Uncharacterized protein</fullName>
    </submittedName>
</protein>
<proteinExistence type="predicted"/>
<reference evidence="1" key="1">
    <citation type="submission" date="2020-01" db="EMBL/GenBank/DDBJ databases">
        <title>Patterns of diversity and host range of bacteriophage communities associated with bean-nodulatin bacteria.</title>
        <authorList>
            <person name="Vann Cauwenberghe J."/>
            <person name="Santamaria R.I."/>
            <person name="Bustos P."/>
            <person name="Juarez S."/>
            <person name="Gonzalez V."/>
        </authorList>
    </citation>
    <scope>NUCLEOTIDE SEQUENCE</scope>
</reference>
<dbReference type="EMBL" id="MN988486">
    <property type="protein sequence ID" value="QIG68079.1"/>
    <property type="molecule type" value="Genomic_DNA"/>
</dbReference>
<dbReference type="Proteomes" id="UP000605518">
    <property type="component" value="Segment"/>
</dbReference>
<evidence type="ECO:0000313" key="1">
    <source>
        <dbReference type="EMBL" id="QIG68079.1"/>
    </source>
</evidence>
<sequence>MKSNRINVTVKAMSVEEAFANDEIVSRFVLSQYPGIHEVGGGMFVGQKIFYYRDIDFESQTKFTEEDAEVLYKRLAENFPDIEFRVDFDIYKNDVDRGINIHESNPRKRVSFGIEVKF</sequence>
<organism evidence="1 2">
    <name type="scientific">Rhizobium phage RHph_Y68</name>
    <dbReference type="NCBI Taxonomy" id="2509787"/>
    <lineage>
        <taxon>Viruses</taxon>
        <taxon>Duplodnaviria</taxon>
        <taxon>Heunggongvirae</taxon>
        <taxon>Uroviricota</taxon>
        <taxon>Caudoviricetes</taxon>
        <taxon>Pootjesviridae</taxon>
        <taxon>Staniewskivirinae</taxon>
        <taxon>Trinifflemingvirus</taxon>
        <taxon>Trinifflemingvirus Y68</taxon>
    </lineage>
</organism>
<name>A0A7S5USZ0_9CAUD</name>
<keyword evidence="2" id="KW-1185">Reference proteome</keyword>
<evidence type="ECO:0000313" key="2">
    <source>
        <dbReference type="Proteomes" id="UP000605518"/>
    </source>
</evidence>
<gene>
    <name evidence="1" type="ORF">EVB55_144</name>
</gene>